<reference evidence="2" key="1">
    <citation type="journal article" date="2014" name="Proc. Natl. Acad. Sci. U.S.A.">
        <title>Extensive sampling of basidiomycete genomes demonstrates inadequacy of the white-rot/brown-rot paradigm for wood decay fungi.</title>
        <authorList>
            <person name="Riley R."/>
            <person name="Salamov A.A."/>
            <person name="Brown D.W."/>
            <person name="Nagy L.G."/>
            <person name="Floudas D."/>
            <person name="Held B.W."/>
            <person name="Levasseur A."/>
            <person name="Lombard V."/>
            <person name="Morin E."/>
            <person name="Otillar R."/>
            <person name="Lindquist E.A."/>
            <person name="Sun H."/>
            <person name="LaButti K.M."/>
            <person name="Schmutz J."/>
            <person name="Jabbour D."/>
            <person name="Luo H."/>
            <person name="Baker S.E."/>
            <person name="Pisabarro A.G."/>
            <person name="Walton J.D."/>
            <person name="Blanchette R.A."/>
            <person name="Henrissat B."/>
            <person name="Martin F."/>
            <person name="Cullen D."/>
            <person name="Hibbett D.S."/>
            <person name="Grigoriev I.V."/>
        </authorList>
    </citation>
    <scope>NUCLEOTIDE SEQUENCE [LARGE SCALE GENOMIC DNA]</scope>
    <source>
        <strain evidence="2">MUCL 33604</strain>
    </source>
</reference>
<dbReference type="InParanoid" id="A0A067Q4F6"/>
<accession>A0A067Q4F6</accession>
<evidence type="ECO:0000313" key="1">
    <source>
        <dbReference type="EMBL" id="KDQ57456.1"/>
    </source>
</evidence>
<sequence>MQHFLHLRAGFSGGARLPRGCFRDDVLQSRPITILLIRKLSAVLVPNRSSTSSARPDGFIIVSRWVFRCSPCSESLSRLHGRQQEHCKGRLPQRVLLLAALRQKKPGNSTSLQQTFILPADIRLSRSQRVFCRMIFPFLLSPKLLILLFGSSHHPHRRSRQQCTTGSVRWSPI</sequence>
<dbReference type="HOGENOM" id="CLU_1547811_0_0_1"/>
<name>A0A067Q4F6_9AGAM</name>
<keyword evidence="2" id="KW-1185">Reference proteome</keyword>
<proteinExistence type="predicted"/>
<protein>
    <submittedName>
        <fullName evidence="1">Uncharacterized protein</fullName>
    </submittedName>
</protein>
<organism evidence="1 2">
    <name type="scientific">Jaapia argillacea MUCL 33604</name>
    <dbReference type="NCBI Taxonomy" id="933084"/>
    <lineage>
        <taxon>Eukaryota</taxon>
        <taxon>Fungi</taxon>
        <taxon>Dikarya</taxon>
        <taxon>Basidiomycota</taxon>
        <taxon>Agaricomycotina</taxon>
        <taxon>Agaricomycetes</taxon>
        <taxon>Agaricomycetidae</taxon>
        <taxon>Jaapiales</taxon>
        <taxon>Jaapiaceae</taxon>
        <taxon>Jaapia</taxon>
    </lineage>
</organism>
<evidence type="ECO:0000313" key="2">
    <source>
        <dbReference type="Proteomes" id="UP000027265"/>
    </source>
</evidence>
<dbReference type="EMBL" id="KL197719">
    <property type="protein sequence ID" value="KDQ57456.1"/>
    <property type="molecule type" value="Genomic_DNA"/>
</dbReference>
<gene>
    <name evidence="1" type="ORF">JAAARDRAFT_264770</name>
</gene>
<dbReference type="AlphaFoldDB" id="A0A067Q4F6"/>
<dbReference type="Proteomes" id="UP000027265">
    <property type="component" value="Unassembled WGS sequence"/>
</dbReference>